<reference evidence="4" key="2">
    <citation type="submission" date="2023-01" db="EMBL/GenBank/DDBJ databases">
        <title>Draft genome sequence of Maritalea porphyrae strain NBRC 107169.</title>
        <authorList>
            <person name="Sun Q."/>
            <person name="Mori K."/>
        </authorList>
    </citation>
    <scope>NUCLEOTIDE SEQUENCE</scope>
    <source>
        <strain evidence="4">NBRC 107169</strain>
    </source>
</reference>
<dbReference type="InterPro" id="IPR006059">
    <property type="entry name" value="SBP"/>
</dbReference>
<name>A0ABQ5UU13_9HYPH</name>
<evidence type="ECO:0000313" key="5">
    <source>
        <dbReference type="Proteomes" id="UP001161405"/>
    </source>
</evidence>
<evidence type="ECO:0000256" key="2">
    <source>
        <dbReference type="ARBA" id="ARBA00008520"/>
    </source>
</evidence>
<gene>
    <name evidence="4" type="ORF">GCM10007879_26330</name>
</gene>
<evidence type="ECO:0008006" key="6">
    <source>
        <dbReference type="Google" id="ProtNLM"/>
    </source>
</evidence>
<comment type="caution">
    <text evidence="4">The sequence shown here is derived from an EMBL/GenBank/DDBJ whole genome shotgun (WGS) entry which is preliminary data.</text>
</comment>
<accession>A0ABQ5UU13</accession>
<reference evidence="4" key="1">
    <citation type="journal article" date="2014" name="Int. J. Syst. Evol. Microbiol.">
        <title>Complete genome of a new Firmicutes species belonging to the dominant human colonic microbiota ('Ruminococcus bicirculans') reveals two chromosomes and a selective capacity to utilize plant glucans.</title>
        <authorList>
            <consortium name="NISC Comparative Sequencing Program"/>
            <person name="Wegmann U."/>
            <person name="Louis P."/>
            <person name="Goesmann A."/>
            <person name="Henrissat B."/>
            <person name="Duncan S.H."/>
            <person name="Flint H.J."/>
        </authorList>
    </citation>
    <scope>NUCLEOTIDE SEQUENCE</scope>
    <source>
        <strain evidence="4">NBRC 107169</strain>
    </source>
</reference>
<comment type="subcellular location">
    <subcellularLocation>
        <location evidence="1">Periplasm</location>
    </subcellularLocation>
</comment>
<dbReference type="InterPro" id="IPR050490">
    <property type="entry name" value="Bact_solute-bd_prot1"/>
</dbReference>
<dbReference type="Proteomes" id="UP001161405">
    <property type="component" value="Unassembled WGS sequence"/>
</dbReference>
<keyword evidence="5" id="KW-1185">Reference proteome</keyword>
<dbReference type="PANTHER" id="PTHR43649:SF12">
    <property type="entry name" value="DIACETYLCHITOBIOSE BINDING PROTEIN DASA"/>
    <property type="match status" value="1"/>
</dbReference>
<evidence type="ECO:0000313" key="4">
    <source>
        <dbReference type="EMBL" id="GLQ18384.1"/>
    </source>
</evidence>
<organism evidence="4 5">
    <name type="scientific">Maritalea porphyrae</name>
    <dbReference type="NCBI Taxonomy" id="880732"/>
    <lineage>
        <taxon>Bacteria</taxon>
        <taxon>Pseudomonadati</taxon>
        <taxon>Pseudomonadota</taxon>
        <taxon>Alphaproteobacteria</taxon>
        <taxon>Hyphomicrobiales</taxon>
        <taxon>Devosiaceae</taxon>
        <taxon>Maritalea</taxon>
    </lineage>
</organism>
<sequence length="378" mass="41581">MGKEFITLKGMTWDHARGYDPMVVTSEVFCEKRSPAVQIVWEKRSLQAFADRPIQDMANEYDLMVIDHPHVGDIASTGILLPLDGQGYDDKLQVLSEQSVGVSHPSYNFSGRQWALAIDAATPISAYRADILERAPKSWDEVVALASAGQVIWPLIPINALMSYFNVLSNCGSDFGAEPTGVDLEVGANALRQMKRVSDHVPQESFFLDPIGAYEWLSCRNSHSYCPYLYGYTNYSRQGFRPNQVSVANIPSFAGSGPIGSPIGGTGIAISARTKHKDLALEYAYWIASAECQSGLFFDAGGQPANNVAWTDERCNAGASNFFANTIATLENSYLRPRHKGYMAFQDVAGDIVRDCLMGAISENEAARKINVLYQRSF</sequence>
<keyword evidence="3" id="KW-0574">Periplasm</keyword>
<dbReference type="Gene3D" id="3.40.190.10">
    <property type="entry name" value="Periplasmic binding protein-like II"/>
    <property type="match status" value="2"/>
</dbReference>
<proteinExistence type="inferred from homology"/>
<protein>
    <recommendedName>
        <fullName evidence="6">ABC transporter substrate-binding protein</fullName>
    </recommendedName>
</protein>
<dbReference type="RefSeq" id="WP_284365290.1">
    <property type="nucleotide sequence ID" value="NZ_BSNI01000002.1"/>
</dbReference>
<dbReference type="EMBL" id="BSNI01000002">
    <property type="protein sequence ID" value="GLQ18384.1"/>
    <property type="molecule type" value="Genomic_DNA"/>
</dbReference>
<dbReference type="Pfam" id="PF13416">
    <property type="entry name" value="SBP_bac_8"/>
    <property type="match status" value="1"/>
</dbReference>
<dbReference type="SUPFAM" id="SSF53850">
    <property type="entry name" value="Periplasmic binding protein-like II"/>
    <property type="match status" value="1"/>
</dbReference>
<dbReference type="PANTHER" id="PTHR43649">
    <property type="entry name" value="ARABINOSE-BINDING PROTEIN-RELATED"/>
    <property type="match status" value="1"/>
</dbReference>
<evidence type="ECO:0000256" key="1">
    <source>
        <dbReference type="ARBA" id="ARBA00004418"/>
    </source>
</evidence>
<evidence type="ECO:0000256" key="3">
    <source>
        <dbReference type="ARBA" id="ARBA00022764"/>
    </source>
</evidence>
<comment type="similarity">
    <text evidence="2">Belongs to the bacterial solute-binding protein 1 family.</text>
</comment>